<comment type="caution">
    <text evidence="1">The sequence shown here is derived from an EMBL/GenBank/DDBJ whole genome shotgun (WGS) entry which is preliminary data.</text>
</comment>
<protein>
    <submittedName>
        <fullName evidence="1">Uncharacterized protein</fullName>
    </submittedName>
</protein>
<gene>
    <name evidence="1" type="ORF">NLG97_g10740</name>
</gene>
<organism evidence="1 2">
    <name type="scientific">Lecanicillium saksenae</name>
    <dbReference type="NCBI Taxonomy" id="468837"/>
    <lineage>
        <taxon>Eukaryota</taxon>
        <taxon>Fungi</taxon>
        <taxon>Dikarya</taxon>
        <taxon>Ascomycota</taxon>
        <taxon>Pezizomycotina</taxon>
        <taxon>Sordariomycetes</taxon>
        <taxon>Hypocreomycetidae</taxon>
        <taxon>Hypocreales</taxon>
        <taxon>Cordycipitaceae</taxon>
        <taxon>Lecanicillium</taxon>
    </lineage>
</organism>
<accession>A0ACC1QDN9</accession>
<name>A0ACC1QDN9_9HYPO</name>
<evidence type="ECO:0000313" key="2">
    <source>
        <dbReference type="Proteomes" id="UP001148737"/>
    </source>
</evidence>
<keyword evidence="2" id="KW-1185">Reference proteome</keyword>
<dbReference type="Proteomes" id="UP001148737">
    <property type="component" value="Unassembled WGS sequence"/>
</dbReference>
<dbReference type="EMBL" id="JANAKD010002880">
    <property type="protein sequence ID" value="KAJ3472753.1"/>
    <property type="molecule type" value="Genomic_DNA"/>
</dbReference>
<evidence type="ECO:0000313" key="1">
    <source>
        <dbReference type="EMBL" id="KAJ3472753.1"/>
    </source>
</evidence>
<proteinExistence type="predicted"/>
<reference evidence="1" key="1">
    <citation type="submission" date="2022-07" db="EMBL/GenBank/DDBJ databases">
        <title>Genome Sequence of Lecanicillium saksenae.</title>
        <authorList>
            <person name="Buettner E."/>
        </authorList>
    </citation>
    <scope>NUCLEOTIDE SEQUENCE</scope>
    <source>
        <strain evidence="1">VT-O1</strain>
    </source>
</reference>
<sequence length="204" mass="23694">MTSTQEEMTDGFRNLFKSERLVYTALEETDKCKELWWKARHLNVVNRALIDAGQPYPPSRIESDKDLARSVDEKKAELAVMVCLPATAADQEPTPIGYIIINRTFPRSGAYHVSFLEEHQNKGYGREAINWSLDYAFQWANMHRLAIGCLSYNERAMHLYESMGFVKESHMRSCFYKNGRYHDLIEFAMLRTEWEKLRGIVGSV</sequence>